<evidence type="ECO:0000313" key="1">
    <source>
        <dbReference type="EMBL" id="CAA7271247.1"/>
    </source>
</evidence>
<sequence>MKFRHPLAQAPSLPREIRTLDSLRGERRRRITASVPLLRHRGSYGRLTNATCPPRVACERKAAHFLSNFRSWTRGGMDAQDHKRLDSGCRLPVEIISMIVRLVREDLDYRTLASLARVNKHLCGQCQTILYHTVSNLDREFGGNPQSLQRSPRLARYVHTYIIQHSEFCRHLDTRKTDVAPLRPGPISKNLVNLKDLHVQLNRYSPNKFLEFKRTPFHLENFSWVECPRLSTLLDFLKTQPKLRRLKTDLYYEQKNIPFPLRYCPNLEYLEGSRAVVESLLPGRKISTLVWHVSQNLFANNIWPKTFDHLADEFVLLKALSLIRWQGGGSPFSFVSPKYFKNLQYLELSDEVRQFVMSSSQYSNAGFMASSFHFTAATQGI</sequence>
<keyword evidence="2" id="KW-1185">Reference proteome</keyword>
<name>A0A8S0X1V9_CYCAE</name>
<dbReference type="SUPFAM" id="SSF52047">
    <property type="entry name" value="RNI-like"/>
    <property type="match status" value="1"/>
</dbReference>
<protein>
    <submittedName>
        <fullName evidence="1">Uncharacterized protein</fullName>
    </submittedName>
</protein>
<dbReference type="Proteomes" id="UP000467700">
    <property type="component" value="Unassembled WGS sequence"/>
</dbReference>
<dbReference type="OrthoDB" id="2950083at2759"/>
<dbReference type="AlphaFoldDB" id="A0A8S0X1V9"/>
<evidence type="ECO:0000313" key="2">
    <source>
        <dbReference type="Proteomes" id="UP000467700"/>
    </source>
</evidence>
<dbReference type="Gene3D" id="3.80.10.10">
    <property type="entry name" value="Ribonuclease Inhibitor"/>
    <property type="match status" value="1"/>
</dbReference>
<reference evidence="1 2" key="1">
    <citation type="submission" date="2020-01" db="EMBL/GenBank/DDBJ databases">
        <authorList>
            <person name="Gupta K D."/>
        </authorList>
    </citation>
    <scope>NUCLEOTIDE SEQUENCE [LARGE SCALE GENOMIC DNA]</scope>
</reference>
<gene>
    <name evidence="1" type="ORF">AAE3_LOCUS13490</name>
</gene>
<dbReference type="InterPro" id="IPR032675">
    <property type="entry name" value="LRR_dom_sf"/>
</dbReference>
<organism evidence="1 2">
    <name type="scientific">Cyclocybe aegerita</name>
    <name type="common">Black poplar mushroom</name>
    <name type="synonym">Agrocybe aegerita</name>
    <dbReference type="NCBI Taxonomy" id="1973307"/>
    <lineage>
        <taxon>Eukaryota</taxon>
        <taxon>Fungi</taxon>
        <taxon>Dikarya</taxon>
        <taxon>Basidiomycota</taxon>
        <taxon>Agaricomycotina</taxon>
        <taxon>Agaricomycetes</taxon>
        <taxon>Agaricomycetidae</taxon>
        <taxon>Agaricales</taxon>
        <taxon>Agaricineae</taxon>
        <taxon>Bolbitiaceae</taxon>
        <taxon>Cyclocybe</taxon>
    </lineage>
</organism>
<comment type="caution">
    <text evidence="1">The sequence shown here is derived from an EMBL/GenBank/DDBJ whole genome shotgun (WGS) entry which is preliminary data.</text>
</comment>
<accession>A0A8S0X1V9</accession>
<proteinExistence type="predicted"/>
<dbReference type="EMBL" id="CACVBS010000102">
    <property type="protein sequence ID" value="CAA7271247.1"/>
    <property type="molecule type" value="Genomic_DNA"/>
</dbReference>